<evidence type="ECO:0000313" key="1">
    <source>
        <dbReference type="EMBL" id="KAK7507688.1"/>
    </source>
</evidence>
<sequence length="131" mass="14448">MVFAPFVRGSIVCPLGSGVKSVGPYSKHYAGGPRAITSLYRYSNGPLQVTMNPGVGMSEHQPVTQSIVTFQDRTPRKKESSQESPHYISLFTTYSELTFLCKQDDRLGLGDGQLVSAVDSSSFVFLFRKYN</sequence>
<accession>A0ABD0M843</accession>
<organism evidence="1 2">
    <name type="scientific">Batillaria attramentaria</name>
    <dbReference type="NCBI Taxonomy" id="370345"/>
    <lineage>
        <taxon>Eukaryota</taxon>
        <taxon>Metazoa</taxon>
        <taxon>Spiralia</taxon>
        <taxon>Lophotrochozoa</taxon>
        <taxon>Mollusca</taxon>
        <taxon>Gastropoda</taxon>
        <taxon>Caenogastropoda</taxon>
        <taxon>Sorbeoconcha</taxon>
        <taxon>Cerithioidea</taxon>
        <taxon>Batillariidae</taxon>
        <taxon>Batillaria</taxon>
    </lineage>
</organism>
<name>A0ABD0M843_9CAEN</name>
<dbReference type="EMBL" id="JACVVK020000004">
    <property type="protein sequence ID" value="KAK7507688.1"/>
    <property type="molecule type" value="Genomic_DNA"/>
</dbReference>
<evidence type="ECO:0000313" key="2">
    <source>
        <dbReference type="Proteomes" id="UP001519460"/>
    </source>
</evidence>
<protein>
    <submittedName>
        <fullName evidence="1">Uncharacterized protein</fullName>
    </submittedName>
</protein>
<gene>
    <name evidence="1" type="ORF">BaRGS_00001623</name>
</gene>
<dbReference type="AlphaFoldDB" id="A0ABD0M843"/>
<dbReference type="Proteomes" id="UP001519460">
    <property type="component" value="Unassembled WGS sequence"/>
</dbReference>
<reference evidence="1 2" key="1">
    <citation type="journal article" date="2023" name="Sci. Data">
        <title>Genome assembly of the Korean intertidal mud-creeper Batillaria attramentaria.</title>
        <authorList>
            <person name="Patra A.K."/>
            <person name="Ho P.T."/>
            <person name="Jun S."/>
            <person name="Lee S.J."/>
            <person name="Kim Y."/>
            <person name="Won Y.J."/>
        </authorList>
    </citation>
    <scope>NUCLEOTIDE SEQUENCE [LARGE SCALE GENOMIC DNA]</scope>
    <source>
        <strain evidence="1">Wonlab-2016</strain>
    </source>
</reference>
<proteinExistence type="predicted"/>
<comment type="caution">
    <text evidence="1">The sequence shown here is derived from an EMBL/GenBank/DDBJ whole genome shotgun (WGS) entry which is preliminary data.</text>
</comment>
<keyword evidence="2" id="KW-1185">Reference proteome</keyword>